<evidence type="ECO:0000313" key="3">
    <source>
        <dbReference type="Proteomes" id="UP000660262"/>
    </source>
</evidence>
<organism evidence="2 3">
    <name type="scientific">Pycnococcus provasolii</name>
    <dbReference type="NCBI Taxonomy" id="41880"/>
    <lineage>
        <taxon>Eukaryota</taxon>
        <taxon>Viridiplantae</taxon>
        <taxon>Chlorophyta</taxon>
        <taxon>Pseudoscourfieldiophyceae</taxon>
        <taxon>Pseudoscourfieldiales</taxon>
        <taxon>Pycnococcaceae</taxon>
        <taxon>Pycnococcus</taxon>
    </lineage>
</organism>
<comment type="caution">
    <text evidence="2">The sequence shown here is derived from an EMBL/GenBank/DDBJ whole genome shotgun (WGS) entry which is preliminary data.</text>
</comment>
<dbReference type="Proteomes" id="UP000660262">
    <property type="component" value="Unassembled WGS sequence"/>
</dbReference>
<dbReference type="AlphaFoldDB" id="A0A830HK24"/>
<evidence type="ECO:0000313" key="2">
    <source>
        <dbReference type="EMBL" id="GHP07228.1"/>
    </source>
</evidence>
<sequence>MARVSLGVTRSLGTRNRISMAHAEGAPQNSTDSSGRRVVETQDWLAFMNAHTSAPASSEDDRPVLPAHTCVVTSAPDVSELSASNGGRAPSPEAYGEWLESMASTVVSRLPEDGVAVFYQTDVRVVYNDDSFSYVDKSYHVIAGARAAGGKVVWHRIALKSAPGTPSTGMNPMYTHVVCCSGPRGAPSFHQRPNGLGGPAQMPDVLTRGPCEWKRGTDPVVAYYICAYIAAQAAPCATTRTIVDPFCGTGCILACANLVGLDALGNDYSPKRCKVARTLVATRTSREGGGVDVTLSREEPRNLIV</sequence>
<dbReference type="EMBL" id="BNJQ01000015">
    <property type="protein sequence ID" value="GHP07228.1"/>
    <property type="molecule type" value="Genomic_DNA"/>
</dbReference>
<evidence type="ECO:0000256" key="1">
    <source>
        <dbReference type="SAM" id="MobiDB-lite"/>
    </source>
</evidence>
<name>A0A830HK24_9CHLO</name>
<accession>A0A830HK24</accession>
<protein>
    <submittedName>
        <fullName evidence="2">Uncharacterized protein</fullName>
    </submittedName>
</protein>
<dbReference type="OrthoDB" id="6507044at2759"/>
<reference evidence="2" key="1">
    <citation type="submission" date="2020-10" db="EMBL/GenBank/DDBJ databases">
        <title>Unveiling of a novel bifunctional photoreceptor, Dualchrome1, isolated from a cosmopolitan green alga.</title>
        <authorList>
            <person name="Suzuki S."/>
            <person name="Kawachi M."/>
        </authorList>
    </citation>
    <scope>NUCLEOTIDE SEQUENCE</scope>
    <source>
        <strain evidence="2">NIES 2893</strain>
    </source>
</reference>
<proteinExistence type="predicted"/>
<feature type="region of interest" description="Disordered" evidence="1">
    <location>
        <begin position="15"/>
        <end position="37"/>
    </location>
</feature>
<dbReference type="InterPro" id="IPR029063">
    <property type="entry name" value="SAM-dependent_MTases_sf"/>
</dbReference>
<dbReference type="Gene3D" id="3.40.50.150">
    <property type="entry name" value="Vaccinia Virus protein VP39"/>
    <property type="match status" value="1"/>
</dbReference>
<gene>
    <name evidence="2" type="ORF">PPROV_000597000</name>
</gene>
<dbReference type="SUPFAM" id="SSF53335">
    <property type="entry name" value="S-adenosyl-L-methionine-dependent methyltransferases"/>
    <property type="match status" value="1"/>
</dbReference>
<keyword evidence="3" id="KW-1185">Reference proteome</keyword>